<evidence type="ECO:0000256" key="1">
    <source>
        <dbReference type="SAM" id="MobiDB-lite"/>
    </source>
</evidence>
<protein>
    <submittedName>
        <fullName evidence="3">Chromosome segregation protein Spo0J, contains ParB-like nuclease domain</fullName>
    </submittedName>
</protein>
<keyword evidence="4" id="KW-1185">Reference proteome</keyword>
<feature type="domain" description="ParB-like N-terminal" evidence="2">
    <location>
        <begin position="11"/>
        <end position="95"/>
    </location>
</feature>
<feature type="region of interest" description="Disordered" evidence="1">
    <location>
        <begin position="204"/>
        <end position="247"/>
    </location>
</feature>
<dbReference type="InterPro" id="IPR036086">
    <property type="entry name" value="ParB/Sulfiredoxin_sf"/>
</dbReference>
<reference evidence="4" key="1">
    <citation type="submission" date="2016-10" db="EMBL/GenBank/DDBJ databases">
        <authorList>
            <person name="Varghese N."/>
            <person name="Submissions S."/>
        </authorList>
    </citation>
    <scope>NUCLEOTIDE SEQUENCE [LARGE SCALE GENOMIC DNA]</scope>
    <source>
        <strain evidence="4">DSM 44232</strain>
    </source>
</reference>
<organism evidence="3 4">
    <name type="scientific">Lentzea waywayandensis</name>
    <dbReference type="NCBI Taxonomy" id="84724"/>
    <lineage>
        <taxon>Bacteria</taxon>
        <taxon>Bacillati</taxon>
        <taxon>Actinomycetota</taxon>
        <taxon>Actinomycetes</taxon>
        <taxon>Pseudonocardiales</taxon>
        <taxon>Pseudonocardiaceae</taxon>
        <taxon>Lentzea</taxon>
    </lineage>
</organism>
<dbReference type="SMART" id="SM00470">
    <property type="entry name" value="ParB"/>
    <property type="match status" value="1"/>
</dbReference>
<dbReference type="AlphaFoldDB" id="A0A1I6D326"/>
<accession>A0A1I6D326</accession>
<dbReference type="EMBL" id="FOYL01000001">
    <property type="protein sequence ID" value="SFQ99894.1"/>
    <property type="molecule type" value="Genomic_DNA"/>
</dbReference>
<evidence type="ECO:0000259" key="2">
    <source>
        <dbReference type="SMART" id="SM00470"/>
    </source>
</evidence>
<evidence type="ECO:0000313" key="3">
    <source>
        <dbReference type="EMBL" id="SFQ99894.1"/>
    </source>
</evidence>
<proteinExistence type="predicted"/>
<evidence type="ECO:0000313" key="4">
    <source>
        <dbReference type="Proteomes" id="UP000198583"/>
    </source>
</evidence>
<feature type="compositionally biased region" description="Basic residues" evidence="1">
    <location>
        <begin position="217"/>
        <end position="229"/>
    </location>
</feature>
<dbReference type="STRING" id="84724.SAMN04488564_101953"/>
<dbReference type="Gene3D" id="3.90.1530.10">
    <property type="entry name" value="Conserved hypothetical protein from pyrococcus furiosus pfu- 392566-001, ParB domain"/>
    <property type="match status" value="1"/>
</dbReference>
<dbReference type="Pfam" id="PF13412">
    <property type="entry name" value="HTH_24"/>
    <property type="match status" value="1"/>
</dbReference>
<name>A0A1I6D326_9PSEU</name>
<dbReference type="SUPFAM" id="SSF110849">
    <property type="entry name" value="ParB/Sulfiredoxin"/>
    <property type="match status" value="1"/>
</dbReference>
<feature type="region of interest" description="Disordered" evidence="1">
    <location>
        <begin position="140"/>
        <end position="165"/>
    </location>
</feature>
<dbReference type="InterPro" id="IPR003115">
    <property type="entry name" value="ParB_N"/>
</dbReference>
<dbReference type="Proteomes" id="UP000198583">
    <property type="component" value="Unassembled WGS sequence"/>
</dbReference>
<sequence length="307" mass="33066">MSRRVERCPVAVVSIDSLKPPDSPRLAGIDEQHARALAESGVELPPILVHAVTRQVIDGMHRIRAAVLRGRREIEARLYDGDGRDLFVLAVEANIAHGLPLTLAERTAAATRIVSSHPCWSDGAIASIAGLSDKTVASIRCRSRPENPESNTRIGKDGRARPLSSAEGRRLAGLLIQENPGLSLREIARAAGVAPSTVLDVRERLNAGQDPVPTRLRGAKSAKRVRKPRGSQSDPADTLRGLRNDPSLRLSESGRALLRWLDTHTVDAAGCEQLLSRIPTHCSSVIASLARANATTWAHIADSLEVE</sequence>
<gene>
    <name evidence="3" type="ORF">SAMN04488564_101953</name>
</gene>